<evidence type="ECO:0000313" key="3">
    <source>
        <dbReference type="Proteomes" id="UP000235392"/>
    </source>
</evidence>
<feature type="region of interest" description="Disordered" evidence="1">
    <location>
        <begin position="13"/>
        <end position="150"/>
    </location>
</feature>
<sequence length="150" mass="16324">SWKHKQVSLKCYPGFSKSGEHGNPLVIDSSSDDEEVACKLIPGQSGDSSNSSSSSSDKDIPLAQLIHISSDEESPGPCTKEQTKVKPGTLPTLPAPAEMRTSLRPNTFTFLQIKNLQAPAQRNNPNSSMPFPKNPVKPNKKHPHPQSNRK</sequence>
<evidence type="ECO:0000256" key="1">
    <source>
        <dbReference type="SAM" id="MobiDB-lite"/>
    </source>
</evidence>
<dbReference type="EMBL" id="PGCI01000033">
    <property type="protein sequence ID" value="PLW47134.1"/>
    <property type="molecule type" value="Genomic_DNA"/>
</dbReference>
<proteinExistence type="predicted"/>
<evidence type="ECO:0000313" key="2">
    <source>
        <dbReference type="EMBL" id="PLW47134.1"/>
    </source>
</evidence>
<dbReference type="AlphaFoldDB" id="A0A2N5VAY5"/>
<gene>
    <name evidence="2" type="ORF">PCASD_02393</name>
</gene>
<protein>
    <submittedName>
        <fullName evidence="2">Uncharacterized protein</fullName>
    </submittedName>
</protein>
<feature type="non-terminal residue" evidence="2">
    <location>
        <position position="1"/>
    </location>
</feature>
<comment type="caution">
    <text evidence="2">The sequence shown here is derived from an EMBL/GenBank/DDBJ whole genome shotgun (WGS) entry which is preliminary data.</text>
</comment>
<reference evidence="2 3" key="1">
    <citation type="submission" date="2017-11" db="EMBL/GenBank/DDBJ databases">
        <title>De novo assembly and phasing of dikaryotic genomes from two isolates of Puccinia coronata f. sp. avenae, the causal agent of oat crown rust.</title>
        <authorList>
            <person name="Miller M.E."/>
            <person name="Zhang Y."/>
            <person name="Omidvar V."/>
            <person name="Sperschneider J."/>
            <person name="Schwessinger B."/>
            <person name="Raley C."/>
            <person name="Palmer J.M."/>
            <person name="Garnica D."/>
            <person name="Upadhyaya N."/>
            <person name="Rathjen J."/>
            <person name="Taylor J.M."/>
            <person name="Park R.F."/>
            <person name="Dodds P.N."/>
            <person name="Hirsch C.D."/>
            <person name="Kianian S.F."/>
            <person name="Figueroa M."/>
        </authorList>
    </citation>
    <scope>NUCLEOTIDE SEQUENCE [LARGE SCALE GENOMIC DNA]</scope>
    <source>
        <strain evidence="2">12SD80</strain>
    </source>
</reference>
<feature type="compositionally biased region" description="Low complexity" evidence="1">
    <location>
        <begin position="45"/>
        <end position="55"/>
    </location>
</feature>
<feature type="compositionally biased region" description="Basic residues" evidence="1">
    <location>
        <begin position="138"/>
        <end position="150"/>
    </location>
</feature>
<feature type="compositionally biased region" description="Polar residues" evidence="1">
    <location>
        <begin position="103"/>
        <end position="129"/>
    </location>
</feature>
<name>A0A2N5VAY5_9BASI</name>
<organism evidence="2 3">
    <name type="scientific">Puccinia coronata f. sp. avenae</name>
    <dbReference type="NCBI Taxonomy" id="200324"/>
    <lineage>
        <taxon>Eukaryota</taxon>
        <taxon>Fungi</taxon>
        <taxon>Dikarya</taxon>
        <taxon>Basidiomycota</taxon>
        <taxon>Pucciniomycotina</taxon>
        <taxon>Pucciniomycetes</taxon>
        <taxon>Pucciniales</taxon>
        <taxon>Pucciniaceae</taxon>
        <taxon>Puccinia</taxon>
    </lineage>
</organism>
<accession>A0A2N5VAY5</accession>
<dbReference type="Proteomes" id="UP000235392">
    <property type="component" value="Unassembled WGS sequence"/>
</dbReference>